<accession>A0A6J4RKI4</accession>
<gene>
    <name evidence="2" type="ORF">AVDCRST_MAG02-4087</name>
</gene>
<protein>
    <submittedName>
        <fullName evidence="2">Uncharacterized protein</fullName>
    </submittedName>
</protein>
<evidence type="ECO:0000313" key="2">
    <source>
        <dbReference type="EMBL" id="CAA9475627.1"/>
    </source>
</evidence>
<feature type="compositionally biased region" description="Low complexity" evidence="1">
    <location>
        <begin position="50"/>
        <end position="77"/>
    </location>
</feature>
<organism evidence="2">
    <name type="scientific">uncultured Rubrobacteraceae bacterium</name>
    <dbReference type="NCBI Taxonomy" id="349277"/>
    <lineage>
        <taxon>Bacteria</taxon>
        <taxon>Bacillati</taxon>
        <taxon>Actinomycetota</taxon>
        <taxon>Rubrobacteria</taxon>
        <taxon>Rubrobacterales</taxon>
        <taxon>Rubrobacteraceae</taxon>
        <taxon>environmental samples</taxon>
    </lineage>
</organism>
<dbReference type="AlphaFoldDB" id="A0A6J4RKI4"/>
<feature type="non-terminal residue" evidence="2">
    <location>
        <position position="186"/>
    </location>
</feature>
<evidence type="ECO:0000256" key="1">
    <source>
        <dbReference type="SAM" id="MobiDB-lite"/>
    </source>
</evidence>
<feature type="region of interest" description="Disordered" evidence="1">
    <location>
        <begin position="122"/>
        <end position="186"/>
    </location>
</feature>
<feature type="region of interest" description="Disordered" evidence="1">
    <location>
        <begin position="1"/>
        <end position="77"/>
    </location>
</feature>
<name>A0A6J4RKI4_9ACTN</name>
<dbReference type="EMBL" id="CADCVH010000113">
    <property type="protein sequence ID" value="CAA9475627.1"/>
    <property type="molecule type" value="Genomic_DNA"/>
</dbReference>
<feature type="non-terminal residue" evidence="2">
    <location>
        <position position="1"/>
    </location>
</feature>
<reference evidence="2" key="1">
    <citation type="submission" date="2020-02" db="EMBL/GenBank/DDBJ databases">
        <authorList>
            <person name="Meier V. D."/>
        </authorList>
    </citation>
    <scope>NUCLEOTIDE SEQUENCE</scope>
    <source>
        <strain evidence="2">AVDCRST_MAG02</strain>
    </source>
</reference>
<sequence length="186" mass="20738">WKRRLRAASPYTSDRERGGRCVCPGGGSSPAWWAAIRPAGPTRSSRSRWGRAAARGLTSSTARTSASASWRAGSGSWSRAKRSRPAWALWSTCRKGTCTPSRTRGRRPAGCWRSRRLAGPTRASWERWANPSPRTDPHWRRNRLTSRGSPPRGPGTAWRWYRPSPGGRRGSTRRARTNQSKEGKAD</sequence>
<proteinExistence type="predicted"/>